<dbReference type="InterPro" id="IPR041527">
    <property type="entry name" value="YhcG_N"/>
</dbReference>
<proteinExistence type="predicted"/>
<dbReference type="Proteomes" id="UP000824074">
    <property type="component" value="Unassembled WGS sequence"/>
</dbReference>
<reference evidence="3" key="1">
    <citation type="submission" date="2020-10" db="EMBL/GenBank/DDBJ databases">
        <authorList>
            <person name="Gilroy R."/>
        </authorList>
    </citation>
    <scope>NUCLEOTIDE SEQUENCE</scope>
    <source>
        <strain evidence="3">CHK193-30670</strain>
    </source>
</reference>
<protein>
    <submittedName>
        <fullName evidence="3">DUF1016 family protein</fullName>
    </submittedName>
</protein>
<comment type="caution">
    <text evidence="3">The sequence shown here is derived from an EMBL/GenBank/DDBJ whole genome shotgun (WGS) entry which is preliminary data.</text>
</comment>
<evidence type="ECO:0000259" key="1">
    <source>
        <dbReference type="Pfam" id="PF06250"/>
    </source>
</evidence>
<dbReference type="Pfam" id="PF17761">
    <property type="entry name" value="DUF1016_N"/>
    <property type="match status" value="1"/>
</dbReference>
<dbReference type="InterPro" id="IPR009362">
    <property type="entry name" value="YhcG_C"/>
</dbReference>
<dbReference type="GO" id="GO:0003676">
    <property type="term" value="F:nucleic acid binding"/>
    <property type="evidence" value="ECO:0007669"/>
    <property type="project" value="InterPro"/>
</dbReference>
<reference evidence="3" key="2">
    <citation type="journal article" date="2021" name="PeerJ">
        <title>Extensive microbial diversity within the chicken gut microbiome revealed by metagenomics and culture.</title>
        <authorList>
            <person name="Gilroy R."/>
            <person name="Ravi A."/>
            <person name="Getino M."/>
            <person name="Pursley I."/>
            <person name="Horton D.L."/>
            <person name="Alikhan N.F."/>
            <person name="Baker D."/>
            <person name="Gharbi K."/>
            <person name="Hall N."/>
            <person name="Watson M."/>
            <person name="Adriaenssens E.M."/>
            <person name="Foster-Nyarko E."/>
            <person name="Jarju S."/>
            <person name="Secka A."/>
            <person name="Antonio M."/>
            <person name="Oren A."/>
            <person name="Chaudhuri R.R."/>
            <person name="La Ragione R."/>
            <person name="Hildebrand F."/>
            <person name="Pallen M.J."/>
        </authorList>
    </citation>
    <scope>NUCLEOTIDE SEQUENCE</scope>
    <source>
        <strain evidence="3">CHK193-30670</strain>
    </source>
</reference>
<sequence>MDYYNQIKDVIEKKEVNEGVRRLQSNKDTLNAYYEIGRLLVEAQGGEKRAKYGNELIKNWSKRLVEQYGKGYNYTNLTRMRKFYIVSSKLAPVAQQLSWTHWTILLPIKNENERNYYINQCILNNLSKRELIKLIKEKAFDRLSYADKENIKLIDNKNEPNYNLKDMLLDPIIIKVPNKEKLSEKMLKKYIIEELRDIFLQLGSGFLYAGSEYKISYLDKNFYIDMLLFNTNLNCYIPVELKLNKTNYKDISQIKLYMNLVDKTLKKKHHNKTIGLIISKENDKFILQYVNDEGIYLITYEIDNLVKTI</sequence>
<dbReference type="PANTHER" id="PTHR30547">
    <property type="entry name" value="UNCHARACTERIZED PROTEIN YHCG-RELATED"/>
    <property type="match status" value="1"/>
</dbReference>
<evidence type="ECO:0000313" key="3">
    <source>
        <dbReference type="EMBL" id="HIU39971.1"/>
    </source>
</evidence>
<name>A0A9D1LIH0_9FIRM</name>
<organism evidence="3 4">
    <name type="scientific">Candidatus Aphodocola excrementigallinarum</name>
    <dbReference type="NCBI Taxonomy" id="2840670"/>
    <lineage>
        <taxon>Bacteria</taxon>
        <taxon>Bacillati</taxon>
        <taxon>Bacillota</taxon>
        <taxon>Bacilli</taxon>
        <taxon>Candidatus Aphodocola</taxon>
    </lineage>
</organism>
<dbReference type="Gene3D" id="3.40.1350.10">
    <property type="match status" value="1"/>
</dbReference>
<dbReference type="PANTHER" id="PTHR30547:SF5">
    <property type="entry name" value="NUCLEASE YHCG-RELATED"/>
    <property type="match status" value="1"/>
</dbReference>
<dbReference type="Pfam" id="PF06250">
    <property type="entry name" value="YhcG_C"/>
    <property type="match status" value="1"/>
</dbReference>
<dbReference type="AlphaFoldDB" id="A0A9D1LIH0"/>
<feature type="domain" description="YhcG PDDEXK nuclease" evidence="1">
    <location>
        <begin position="179"/>
        <end position="290"/>
    </location>
</feature>
<gene>
    <name evidence="3" type="ORF">IAB68_01535</name>
</gene>
<evidence type="ECO:0000313" key="4">
    <source>
        <dbReference type="Proteomes" id="UP000824074"/>
    </source>
</evidence>
<dbReference type="EMBL" id="DVMT01000015">
    <property type="protein sequence ID" value="HIU39971.1"/>
    <property type="molecule type" value="Genomic_DNA"/>
</dbReference>
<accession>A0A9D1LIH0</accession>
<dbReference type="InterPro" id="IPR011856">
    <property type="entry name" value="tRNA_endonuc-like_dom_sf"/>
</dbReference>
<dbReference type="InterPro" id="IPR053148">
    <property type="entry name" value="PD-DEXK-like_domain"/>
</dbReference>
<evidence type="ECO:0000259" key="2">
    <source>
        <dbReference type="Pfam" id="PF17761"/>
    </source>
</evidence>
<feature type="domain" description="YhcG N-terminal" evidence="2">
    <location>
        <begin position="24"/>
        <end position="142"/>
    </location>
</feature>